<dbReference type="GO" id="GO:0003700">
    <property type="term" value="F:DNA-binding transcription factor activity"/>
    <property type="evidence" value="ECO:0007669"/>
    <property type="project" value="TreeGrafter"/>
</dbReference>
<evidence type="ECO:0000256" key="2">
    <source>
        <dbReference type="PROSITE-ProRule" id="PRU00335"/>
    </source>
</evidence>
<dbReference type="PROSITE" id="PS50977">
    <property type="entry name" value="HTH_TETR_2"/>
    <property type="match status" value="1"/>
</dbReference>
<dbReference type="SUPFAM" id="SSF46689">
    <property type="entry name" value="Homeodomain-like"/>
    <property type="match status" value="1"/>
</dbReference>
<dbReference type="InterPro" id="IPR009057">
    <property type="entry name" value="Homeodomain-like_sf"/>
</dbReference>
<evidence type="ECO:0000256" key="1">
    <source>
        <dbReference type="ARBA" id="ARBA00023125"/>
    </source>
</evidence>
<proteinExistence type="predicted"/>
<name>F2Q8G8_SALBN</name>
<dbReference type="EMBL" id="FN298494">
    <property type="protein sequence ID" value="CAX67903.1"/>
    <property type="molecule type" value="Genomic_DNA"/>
</dbReference>
<dbReference type="GO" id="GO:0000976">
    <property type="term" value="F:transcription cis-regulatory region binding"/>
    <property type="evidence" value="ECO:0007669"/>
    <property type="project" value="TreeGrafter"/>
</dbReference>
<dbReference type="InterPro" id="IPR036271">
    <property type="entry name" value="Tet_transcr_reg_TetR-rel_C_sf"/>
</dbReference>
<dbReference type="PANTHER" id="PTHR30055">
    <property type="entry name" value="HTH-TYPE TRANSCRIPTIONAL REGULATOR RUTR"/>
    <property type="match status" value="1"/>
</dbReference>
<keyword evidence="1 2" id="KW-0238">DNA-binding</keyword>
<dbReference type="PRINTS" id="PR00455">
    <property type="entry name" value="HTHTETR"/>
</dbReference>
<dbReference type="InterPro" id="IPR041479">
    <property type="entry name" value="TetR_CgmR_C"/>
</dbReference>
<dbReference type="PANTHER" id="PTHR30055:SF148">
    <property type="entry name" value="TETR-FAMILY TRANSCRIPTIONAL REGULATOR"/>
    <property type="match status" value="1"/>
</dbReference>
<gene>
    <name evidence="4" type="ORF">Sb1_0112</name>
</gene>
<protein>
    <submittedName>
        <fullName evidence="4">Putative transcriptional regulator-TetR family</fullName>
    </submittedName>
</protein>
<sequence length="180" mass="20583">MSMAHQRKKDPEKVRLKLIESARKLAMENGLAGVNVEAVAAEAGVSRGELVHHFPNKQVLVDSVFRHMLLEFESELENYMSNDPEPYGRFTRAYIRSVFDSEAHSQWGPLWIATATDPQLRLTWGEWFNTQVLRHNETDLLLENARFAADGVWMGQMYGVVPGHPEALRKHLINMTTPEK</sequence>
<evidence type="ECO:0000313" key="4">
    <source>
        <dbReference type="EMBL" id="CAX67903.1"/>
    </source>
</evidence>
<dbReference type="Gene3D" id="1.10.357.10">
    <property type="entry name" value="Tetracycline Repressor, domain 2"/>
    <property type="match status" value="1"/>
</dbReference>
<dbReference type="SUPFAM" id="SSF48498">
    <property type="entry name" value="Tetracyclin repressor-like, C-terminal domain"/>
    <property type="match status" value="1"/>
</dbReference>
<evidence type="ECO:0000259" key="3">
    <source>
        <dbReference type="PROSITE" id="PS50977"/>
    </source>
</evidence>
<feature type="domain" description="HTH tetR-type" evidence="3">
    <location>
        <begin position="12"/>
        <end position="72"/>
    </location>
</feature>
<organism evidence="4">
    <name type="scientific">Salmonella bongori</name>
    <dbReference type="NCBI Taxonomy" id="54736"/>
    <lineage>
        <taxon>Bacteria</taxon>
        <taxon>Pseudomonadati</taxon>
        <taxon>Pseudomonadota</taxon>
        <taxon>Gammaproteobacteria</taxon>
        <taxon>Enterobacterales</taxon>
        <taxon>Enterobacteriaceae</taxon>
        <taxon>Salmonella</taxon>
    </lineage>
</organism>
<dbReference type="AlphaFoldDB" id="F2Q8G8"/>
<dbReference type="InterPro" id="IPR050109">
    <property type="entry name" value="HTH-type_TetR-like_transc_reg"/>
</dbReference>
<dbReference type="InterPro" id="IPR001647">
    <property type="entry name" value="HTH_TetR"/>
</dbReference>
<feature type="DNA-binding region" description="H-T-H motif" evidence="2">
    <location>
        <begin position="35"/>
        <end position="54"/>
    </location>
</feature>
<reference evidence="4" key="1">
    <citation type="submission" date="2009-04" db="EMBL/GenBank/DDBJ databases">
        <title>Novel enterobacterial integrative and conjugative elements (ICEs), including a mobilisable relateive of SPI-7.</title>
        <authorList>
            <person name="Seth-Smith H.M."/>
        </authorList>
    </citation>
    <scope>NUCLEOTIDE SEQUENCE</scope>
    <source>
        <strain evidence="4">CEIM46082</strain>
    </source>
</reference>
<dbReference type="Pfam" id="PF17937">
    <property type="entry name" value="TetR_C_28"/>
    <property type="match status" value="1"/>
</dbReference>
<dbReference type="Pfam" id="PF00440">
    <property type="entry name" value="TetR_N"/>
    <property type="match status" value="1"/>
</dbReference>
<accession>F2Q8G8</accession>